<gene>
    <name evidence="2" type="ORF">PPNO1_LOCUS5032</name>
</gene>
<dbReference type="Proteomes" id="UP000838763">
    <property type="component" value="Unassembled WGS sequence"/>
</dbReference>
<keyword evidence="3" id="KW-1185">Reference proteome</keyword>
<dbReference type="EMBL" id="CALLCH030000012">
    <property type="protein sequence ID" value="CAI4215319.1"/>
    <property type="molecule type" value="Genomic_DNA"/>
</dbReference>
<name>A0A9P1MB99_9PEZI</name>
<accession>A0A9P1MB99</accession>
<sequence>MVAKPPAKYETRLKLLKLVHTEISRLNDGLAKSERENKTRPSGNANPHDQGPGARPEKEAGKKDASIALPPQDLIVLALGEEETAALDKPDIYTTAMRNVYMKYKRMTPDQWWDVCKAKQSAEKSAWAPADGGKQIVTGHLLAVGGSAARCVGETQGEVLDLNSRYSGVFPEDMVNAEPYGAYDTENLPVPTEIKAASAEGPAKRQYKILEDASSIRGHDSAEDARAAGALARLKVKDEWDRLKLEGWSVVRGNIVSPD</sequence>
<dbReference type="AlphaFoldDB" id="A0A9P1MB99"/>
<evidence type="ECO:0000313" key="3">
    <source>
        <dbReference type="Proteomes" id="UP000838763"/>
    </source>
</evidence>
<feature type="region of interest" description="Disordered" evidence="1">
    <location>
        <begin position="26"/>
        <end position="64"/>
    </location>
</feature>
<organism evidence="2 3">
    <name type="scientific">Parascedosporium putredinis</name>
    <dbReference type="NCBI Taxonomy" id="1442378"/>
    <lineage>
        <taxon>Eukaryota</taxon>
        <taxon>Fungi</taxon>
        <taxon>Dikarya</taxon>
        <taxon>Ascomycota</taxon>
        <taxon>Pezizomycotina</taxon>
        <taxon>Sordariomycetes</taxon>
        <taxon>Hypocreomycetidae</taxon>
        <taxon>Microascales</taxon>
        <taxon>Microascaceae</taxon>
        <taxon>Parascedosporium</taxon>
    </lineage>
</organism>
<evidence type="ECO:0000256" key="1">
    <source>
        <dbReference type="SAM" id="MobiDB-lite"/>
    </source>
</evidence>
<proteinExistence type="predicted"/>
<feature type="compositionally biased region" description="Basic and acidic residues" evidence="1">
    <location>
        <begin position="26"/>
        <end position="39"/>
    </location>
</feature>
<comment type="caution">
    <text evidence="2">The sequence shown here is derived from an EMBL/GenBank/DDBJ whole genome shotgun (WGS) entry which is preliminary data.</text>
</comment>
<feature type="compositionally biased region" description="Basic and acidic residues" evidence="1">
    <location>
        <begin position="55"/>
        <end position="64"/>
    </location>
</feature>
<evidence type="ECO:0000313" key="2">
    <source>
        <dbReference type="EMBL" id="CAI4215319.1"/>
    </source>
</evidence>
<dbReference type="OrthoDB" id="3996471at2759"/>
<protein>
    <submittedName>
        <fullName evidence="2">Uncharacterized protein</fullName>
    </submittedName>
</protein>
<reference evidence="2" key="1">
    <citation type="submission" date="2022-11" db="EMBL/GenBank/DDBJ databases">
        <authorList>
            <person name="Scott C."/>
            <person name="Bruce N."/>
        </authorList>
    </citation>
    <scope>NUCLEOTIDE SEQUENCE</scope>
</reference>